<reference evidence="5 6" key="1">
    <citation type="journal article" date="2019" name="Sci. Rep.">
        <title>Comparative genomics of chytrid fungi reveal insights into the obligate biotrophic and pathogenic lifestyle of Synchytrium endobioticum.</title>
        <authorList>
            <person name="van de Vossenberg B.T.L.H."/>
            <person name="Warris S."/>
            <person name="Nguyen H.D.T."/>
            <person name="van Gent-Pelzer M.P.E."/>
            <person name="Joly D.L."/>
            <person name="van de Geest H.C."/>
            <person name="Bonants P.J.M."/>
            <person name="Smith D.S."/>
            <person name="Levesque C.A."/>
            <person name="van der Lee T.A.J."/>
        </authorList>
    </citation>
    <scope>NUCLEOTIDE SEQUENCE [LARGE SCALE GENOMIC DNA]</scope>
    <source>
        <strain evidence="3 6">LEV6574</strain>
        <strain evidence="4 5">MB42</strain>
    </source>
</reference>
<evidence type="ECO:0000313" key="6">
    <source>
        <dbReference type="Proteomes" id="UP000320475"/>
    </source>
</evidence>
<comment type="caution">
    <text evidence="4">The sequence shown here is derived from an EMBL/GenBank/DDBJ whole genome shotgun (WGS) entry which is preliminary data.</text>
</comment>
<dbReference type="AlphaFoldDB" id="A0A507DPY3"/>
<evidence type="ECO:0000313" key="3">
    <source>
        <dbReference type="EMBL" id="TPX51504.1"/>
    </source>
</evidence>
<evidence type="ECO:0000256" key="1">
    <source>
        <dbReference type="SAM" id="MobiDB-lite"/>
    </source>
</evidence>
<dbReference type="InterPro" id="IPR036291">
    <property type="entry name" value="NAD(P)-bd_dom_sf"/>
</dbReference>
<dbReference type="EMBL" id="QEAN01000025">
    <property type="protein sequence ID" value="TPX52958.1"/>
    <property type="molecule type" value="Genomic_DNA"/>
</dbReference>
<dbReference type="PANTHER" id="PTHR43162:SF1">
    <property type="entry name" value="PRESTALK A DIFFERENTIATION PROTEIN A"/>
    <property type="match status" value="1"/>
</dbReference>
<dbReference type="Proteomes" id="UP000317494">
    <property type="component" value="Unassembled WGS sequence"/>
</dbReference>
<dbReference type="Proteomes" id="UP000320475">
    <property type="component" value="Unassembled WGS sequence"/>
</dbReference>
<proteinExistence type="predicted"/>
<feature type="domain" description="NmrA-like" evidence="2">
    <location>
        <begin position="67"/>
        <end position="276"/>
    </location>
</feature>
<gene>
    <name evidence="3" type="ORF">SeLEV6574_g00246</name>
    <name evidence="4" type="ORF">SeMB42_g01092</name>
</gene>
<dbReference type="InterPro" id="IPR051604">
    <property type="entry name" value="Ergot_Alk_Oxidoreductase"/>
</dbReference>
<evidence type="ECO:0000313" key="4">
    <source>
        <dbReference type="EMBL" id="TPX52958.1"/>
    </source>
</evidence>
<sequence>MSRKLFVTGGESRTGDCVCEEAFAKDSKWRDFFEEVRTTYTPHLEAVALSNLGVKQYNDIDVAFARVDDWKNMMQGSNIVVMVPEASVHKVKIAETCLQAINECAISDVILISSQGCTQTGHPALAEFMLIEELAKKTLGSTNGRLTILRAAHYYQNLFLYAEEIKDTDTLSLALQPDAQLAMVDVRDVAGVVVRIASMDGGDRIDKKYANRTITLTGPDSLSGGEMVRKMSKVLDKKIEFKHINQAANRELLSLIEGMDDSEIELILEEFELANTGTLGYITHDMDKILGHPGLSFDDWFNEAKDEFVKPEENVPPPQAQPPKASGRKRTERAGDTRRREE</sequence>
<dbReference type="VEuPathDB" id="FungiDB:SeMB42_g01092"/>
<dbReference type="EMBL" id="QEAM01000004">
    <property type="protein sequence ID" value="TPX51504.1"/>
    <property type="molecule type" value="Genomic_DNA"/>
</dbReference>
<dbReference type="Pfam" id="PF05368">
    <property type="entry name" value="NmrA"/>
    <property type="match status" value="1"/>
</dbReference>
<dbReference type="OrthoDB" id="2101222at2759"/>
<dbReference type="InterPro" id="IPR008030">
    <property type="entry name" value="NmrA-like"/>
</dbReference>
<dbReference type="PANTHER" id="PTHR43162">
    <property type="match status" value="1"/>
</dbReference>
<dbReference type="STRING" id="286115.A0A507DPY3"/>
<feature type="region of interest" description="Disordered" evidence="1">
    <location>
        <begin position="308"/>
        <end position="342"/>
    </location>
</feature>
<dbReference type="Gene3D" id="3.40.50.720">
    <property type="entry name" value="NAD(P)-binding Rossmann-like Domain"/>
    <property type="match status" value="1"/>
</dbReference>
<keyword evidence="5" id="KW-1185">Reference proteome</keyword>
<dbReference type="SUPFAM" id="SSF51735">
    <property type="entry name" value="NAD(P)-binding Rossmann-fold domains"/>
    <property type="match status" value="1"/>
</dbReference>
<accession>A0A507DPY3</accession>
<evidence type="ECO:0000313" key="5">
    <source>
        <dbReference type="Proteomes" id="UP000317494"/>
    </source>
</evidence>
<organism evidence="4 5">
    <name type="scientific">Synchytrium endobioticum</name>
    <dbReference type="NCBI Taxonomy" id="286115"/>
    <lineage>
        <taxon>Eukaryota</taxon>
        <taxon>Fungi</taxon>
        <taxon>Fungi incertae sedis</taxon>
        <taxon>Chytridiomycota</taxon>
        <taxon>Chytridiomycota incertae sedis</taxon>
        <taxon>Chytridiomycetes</taxon>
        <taxon>Synchytriales</taxon>
        <taxon>Synchytriaceae</taxon>
        <taxon>Synchytrium</taxon>
    </lineage>
</organism>
<feature type="compositionally biased region" description="Basic and acidic residues" evidence="1">
    <location>
        <begin position="332"/>
        <end position="342"/>
    </location>
</feature>
<protein>
    <recommendedName>
        <fullName evidence="2">NmrA-like domain-containing protein</fullName>
    </recommendedName>
</protein>
<name>A0A507DPY3_9FUNG</name>
<evidence type="ECO:0000259" key="2">
    <source>
        <dbReference type="Pfam" id="PF05368"/>
    </source>
</evidence>